<proteinExistence type="predicted"/>
<dbReference type="AlphaFoldDB" id="A0AAV3ZDN8"/>
<dbReference type="InterPro" id="IPR036691">
    <property type="entry name" value="Endo/exonu/phosph_ase_sf"/>
</dbReference>
<reference evidence="1 2" key="1">
    <citation type="journal article" date="2021" name="Elife">
        <title>Chloroplast acquisition without the gene transfer in kleptoplastic sea slugs, Plakobranchus ocellatus.</title>
        <authorList>
            <person name="Maeda T."/>
            <person name="Takahashi S."/>
            <person name="Yoshida T."/>
            <person name="Shimamura S."/>
            <person name="Takaki Y."/>
            <person name="Nagai Y."/>
            <person name="Toyoda A."/>
            <person name="Suzuki Y."/>
            <person name="Arimoto A."/>
            <person name="Ishii H."/>
            <person name="Satoh N."/>
            <person name="Nishiyama T."/>
            <person name="Hasebe M."/>
            <person name="Maruyama T."/>
            <person name="Minagawa J."/>
            <person name="Obokata J."/>
            <person name="Shigenobu S."/>
        </authorList>
    </citation>
    <scope>NUCLEOTIDE SEQUENCE [LARGE SCALE GENOMIC DNA]</scope>
</reference>
<name>A0AAV3ZDN8_9GAST</name>
<dbReference type="EMBL" id="BLXT01002329">
    <property type="protein sequence ID" value="GFN93391.1"/>
    <property type="molecule type" value="Genomic_DNA"/>
</dbReference>
<sequence>MLSGPDVEVETFYEGIEETKGYLKYQDIIVVMGDFNAKVGNERVEDVVGPSGKGTVNDHGSRLIEWCQILGTIIILGDSGLGRAPVIEQNRLYSHSETIPKRCQNIEITVGSRP</sequence>
<organism evidence="1 2">
    <name type="scientific">Plakobranchus ocellatus</name>
    <dbReference type="NCBI Taxonomy" id="259542"/>
    <lineage>
        <taxon>Eukaryota</taxon>
        <taxon>Metazoa</taxon>
        <taxon>Spiralia</taxon>
        <taxon>Lophotrochozoa</taxon>
        <taxon>Mollusca</taxon>
        <taxon>Gastropoda</taxon>
        <taxon>Heterobranchia</taxon>
        <taxon>Euthyneura</taxon>
        <taxon>Panpulmonata</taxon>
        <taxon>Sacoglossa</taxon>
        <taxon>Placobranchoidea</taxon>
        <taxon>Plakobranchidae</taxon>
        <taxon>Plakobranchus</taxon>
    </lineage>
</organism>
<protein>
    <submittedName>
        <fullName evidence="1">Craniofacial development protein 2-like</fullName>
    </submittedName>
</protein>
<dbReference type="Proteomes" id="UP000735302">
    <property type="component" value="Unassembled WGS sequence"/>
</dbReference>
<dbReference type="Gene3D" id="3.60.10.10">
    <property type="entry name" value="Endonuclease/exonuclease/phosphatase"/>
    <property type="match status" value="1"/>
</dbReference>
<keyword evidence="2" id="KW-1185">Reference proteome</keyword>
<evidence type="ECO:0000313" key="2">
    <source>
        <dbReference type="Proteomes" id="UP000735302"/>
    </source>
</evidence>
<gene>
    <name evidence="1" type="ORF">PoB_001989700</name>
</gene>
<comment type="caution">
    <text evidence="1">The sequence shown here is derived from an EMBL/GenBank/DDBJ whole genome shotgun (WGS) entry which is preliminary data.</text>
</comment>
<evidence type="ECO:0000313" key="1">
    <source>
        <dbReference type="EMBL" id="GFN93391.1"/>
    </source>
</evidence>
<accession>A0AAV3ZDN8</accession>